<name>A0A1S1PUQ3_9ACTN</name>
<evidence type="ECO:0000259" key="12">
    <source>
        <dbReference type="Pfam" id="PF07731"/>
    </source>
</evidence>
<dbReference type="GO" id="GO:0005507">
    <property type="term" value="F:copper ion binding"/>
    <property type="evidence" value="ECO:0007669"/>
    <property type="project" value="InterPro"/>
</dbReference>
<dbReference type="Proteomes" id="UP000179769">
    <property type="component" value="Unassembled WGS sequence"/>
</dbReference>
<evidence type="ECO:0000256" key="1">
    <source>
        <dbReference type="ARBA" id="ARBA00010609"/>
    </source>
</evidence>
<evidence type="ECO:0000313" key="15">
    <source>
        <dbReference type="Proteomes" id="UP000179769"/>
    </source>
</evidence>
<dbReference type="Pfam" id="PF00394">
    <property type="entry name" value="Cu-oxidase"/>
    <property type="match status" value="1"/>
</dbReference>
<evidence type="ECO:0000256" key="9">
    <source>
        <dbReference type="ARBA" id="ARBA00048092"/>
    </source>
</evidence>
<dbReference type="GO" id="GO:0016491">
    <property type="term" value="F:oxidoreductase activity"/>
    <property type="evidence" value="ECO:0007669"/>
    <property type="project" value="UniProtKB-KW"/>
</dbReference>
<evidence type="ECO:0000256" key="5">
    <source>
        <dbReference type="ARBA" id="ARBA00038978"/>
    </source>
</evidence>
<dbReference type="EMBL" id="MAXA01000230">
    <property type="protein sequence ID" value="OHV25420.1"/>
    <property type="molecule type" value="Genomic_DNA"/>
</dbReference>
<evidence type="ECO:0000259" key="11">
    <source>
        <dbReference type="Pfam" id="PF00394"/>
    </source>
</evidence>
<feature type="chain" id="PRO_5038580050" description="Multicopper oxidase CueO" evidence="10">
    <location>
        <begin position="29"/>
        <end position="512"/>
    </location>
</feature>
<evidence type="ECO:0000256" key="7">
    <source>
        <dbReference type="ARBA" id="ARBA00042896"/>
    </source>
</evidence>
<dbReference type="Pfam" id="PF07732">
    <property type="entry name" value="Cu-oxidase_3"/>
    <property type="match status" value="1"/>
</dbReference>
<dbReference type="PROSITE" id="PS00080">
    <property type="entry name" value="MULTICOPPER_OXIDASE2"/>
    <property type="match status" value="1"/>
</dbReference>
<feature type="signal peptide" evidence="10">
    <location>
        <begin position="1"/>
        <end position="28"/>
    </location>
</feature>
<dbReference type="InterPro" id="IPR001117">
    <property type="entry name" value="Cu-oxidase_2nd"/>
</dbReference>
<dbReference type="InterPro" id="IPR045087">
    <property type="entry name" value="Cu-oxidase_fam"/>
</dbReference>
<feature type="domain" description="Plastocyanin-like" evidence="12">
    <location>
        <begin position="396"/>
        <end position="510"/>
    </location>
</feature>
<dbReference type="RefSeq" id="WP_071065284.1">
    <property type="nucleotide sequence ID" value="NZ_MAXA01000230.1"/>
</dbReference>
<organism evidence="14 15">
    <name type="scientific">Parafrankia soli</name>
    <dbReference type="NCBI Taxonomy" id="2599596"/>
    <lineage>
        <taxon>Bacteria</taxon>
        <taxon>Bacillati</taxon>
        <taxon>Actinomycetota</taxon>
        <taxon>Actinomycetes</taxon>
        <taxon>Frankiales</taxon>
        <taxon>Frankiaceae</taxon>
        <taxon>Parafrankia</taxon>
    </lineage>
</organism>
<keyword evidence="10" id="KW-0732">Signal</keyword>
<dbReference type="InterPro" id="IPR008972">
    <property type="entry name" value="Cupredoxin"/>
</dbReference>
<evidence type="ECO:0000256" key="6">
    <source>
        <dbReference type="ARBA" id="ARBA00041027"/>
    </source>
</evidence>
<sequence length="512" mass="55413">MSRLLSRRNVLGAWVAATAAGTVRLATAGGGGDGGASLASASVSTDHAAHLGHSGTVETVANEVTAAPPVTPFSVPLPVPPTLAPTSTTADTDFYEITSRTAAEEILPGFSTEIHGYGGSYIGPTIKAKVGRRVVVRHTNQLPHPTAVHLHGAHVPASSDGFPTDVIDTGATKTYEYPNNQPAATLWYHDHAHHHETENIYRGLHGFYLLEDPAEAALNLPSGEFDIPVLLSDANIDADGQLVFISLDEYGRTTLLTNGRPAPYFQVQARRYRFRFLNASNMRVFNLVLGRQERFTQIAGDGGLLPAPATVDKVLLSAGERAEIVIDFSRYAPGTQLVLNNTRNLNDPSRPVALPVLRFDVVARVGQDTSAVPATLRAHPPLPAATRVRDVVLSYHTAAFPFAINGMLFDPNRVDYTIRRGSTEIWRITNPVTPVAVYHNLHLHLVQFRILDRNGVPPGPAESGWKDTVFVAPGETVRIQATFTEYLGKYLYHCHVQDHAGTGMMALFETVA</sequence>
<keyword evidence="4" id="KW-0560">Oxidoreductase</keyword>
<dbReference type="OrthoDB" id="345021at2"/>
<dbReference type="Gene3D" id="2.60.40.420">
    <property type="entry name" value="Cupredoxins - blue copper proteins"/>
    <property type="match status" value="3"/>
</dbReference>
<dbReference type="AlphaFoldDB" id="A0A1S1PUQ3"/>
<keyword evidence="15" id="KW-1185">Reference proteome</keyword>
<protein>
    <recommendedName>
        <fullName evidence="6">Multicopper oxidase CueO</fullName>
        <ecNumber evidence="5">1.16.3.4</ecNumber>
    </recommendedName>
    <alternativeName>
        <fullName evidence="7">Copper efflux oxidase</fullName>
    </alternativeName>
    <alternativeName>
        <fullName evidence="8">Cuprous oxidase</fullName>
    </alternativeName>
</protein>
<evidence type="ECO:0000256" key="2">
    <source>
        <dbReference type="ARBA" id="ARBA00011245"/>
    </source>
</evidence>
<evidence type="ECO:0000256" key="4">
    <source>
        <dbReference type="ARBA" id="ARBA00023002"/>
    </source>
</evidence>
<evidence type="ECO:0000256" key="8">
    <source>
        <dbReference type="ARBA" id="ARBA00043090"/>
    </source>
</evidence>
<keyword evidence="3" id="KW-0479">Metal-binding</keyword>
<comment type="similarity">
    <text evidence="1">Belongs to the multicopper oxidase family.</text>
</comment>
<dbReference type="Pfam" id="PF07731">
    <property type="entry name" value="Cu-oxidase_2"/>
    <property type="match status" value="1"/>
</dbReference>
<feature type="domain" description="Plastocyanin-like" evidence="11">
    <location>
        <begin position="268"/>
        <end position="341"/>
    </location>
</feature>
<dbReference type="InterPro" id="IPR006311">
    <property type="entry name" value="TAT_signal"/>
</dbReference>
<dbReference type="PANTHER" id="PTHR48267:SF1">
    <property type="entry name" value="BILIRUBIN OXIDASE"/>
    <property type="match status" value="1"/>
</dbReference>
<comment type="subunit">
    <text evidence="2">Monomer.</text>
</comment>
<evidence type="ECO:0000256" key="3">
    <source>
        <dbReference type="ARBA" id="ARBA00022723"/>
    </source>
</evidence>
<dbReference type="InterPro" id="IPR002355">
    <property type="entry name" value="Cu_oxidase_Cu_BS"/>
</dbReference>
<evidence type="ECO:0000256" key="10">
    <source>
        <dbReference type="SAM" id="SignalP"/>
    </source>
</evidence>
<dbReference type="InterPro" id="IPR033138">
    <property type="entry name" value="Cu_oxidase_CS"/>
</dbReference>
<gene>
    <name evidence="14" type="ORF">BBK14_22070</name>
</gene>
<feature type="domain" description="Plastocyanin-like" evidence="13">
    <location>
        <begin position="111"/>
        <end position="214"/>
    </location>
</feature>
<reference evidence="15" key="1">
    <citation type="submission" date="2016-07" db="EMBL/GenBank/DDBJ databases">
        <title>Frankia sp. NRRL B-16219 Genome sequencing.</title>
        <authorList>
            <person name="Ghodhbane-Gtari F."/>
            <person name="Swanson E."/>
            <person name="Gueddou A."/>
            <person name="Louati M."/>
            <person name="Nouioui I."/>
            <person name="Hezbri K."/>
            <person name="Abebe-Akele F."/>
            <person name="Simpson S."/>
            <person name="Morris K."/>
            <person name="Thomas K."/>
            <person name="Gtari M."/>
            <person name="Tisa L.S."/>
        </authorList>
    </citation>
    <scope>NUCLEOTIDE SEQUENCE [LARGE SCALE GENOMIC DNA]</scope>
    <source>
        <strain evidence="15">NRRL B-16219</strain>
    </source>
</reference>
<dbReference type="PANTHER" id="PTHR48267">
    <property type="entry name" value="CUPREDOXIN SUPERFAMILY PROTEIN"/>
    <property type="match status" value="1"/>
</dbReference>
<evidence type="ECO:0000313" key="14">
    <source>
        <dbReference type="EMBL" id="OHV25420.1"/>
    </source>
</evidence>
<dbReference type="PROSITE" id="PS00079">
    <property type="entry name" value="MULTICOPPER_OXIDASE1"/>
    <property type="match status" value="1"/>
</dbReference>
<dbReference type="PROSITE" id="PS51318">
    <property type="entry name" value="TAT"/>
    <property type="match status" value="1"/>
</dbReference>
<dbReference type="InterPro" id="IPR011706">
    <property type="entry name" value="Cu-oxidase_C"/>
</dbReference>
<dbReference type="InterPro" id="IPR011707">
    <property type="entry name" value="Cu-oxidase-like_N"/>
</dbReference>
<dbReference type="CDD" id="cd13890">
    <property type="entry name" value="CuRO_3_CueO_FtsP"/>
    <property type="match status" value="1"/>
</dbReference>
<dbReference type="SUPFAM" id="SSF49503">
    <property type="entry name" value="Cupredoxins"/>
    <property type="match status" value="3"/>
</dbReference>
<evidence type="ECO:0000259" key="13">
    <source>
        <dbReference type="Pfam" id="PF07732"/>
    </source>
</evidence>
<accession>A0A1S1PUQ3</accession>
<proteinExistence type="inferred from homology"/>
<comment type="caution">
    <text evidence="14">The sequence shown here is derived from an EMBL/GenBank/DDBJ whole genome shotgun (WGS) entry which is preliminary data.</text>
</comment>
<dbReference type="EC" id="1.16.3.4" evidence="5"/>
<comment type="catalytic activity">
    <reaction evidence="9">
        <text>4 Cu(+) + O2 + 4 H(+) = 4 Cu(2+) + 2 H2O</text>
        <dbReference type="Rhea" id="RHEA:30083"/>
        <dbReference type="ChEBI" id="CHEBI:15377"/>
        <dbReference type="ChEBI" id="CHEBI:15378"/>
        <dbReference type="ChEBI" id="CHEBI:15379"/>
        <dbReference type="ChEBI" id="CHEBI:29036"/>
        <dbReference type="ChEBI" id="CHEBI:49552"/>
        <dbReference type="EC" id="1.16.3.4"/>
    </reaction>
    <physiologicalReaction direction="left-to-right" evidence="9">
        <dbReference type="Rhea" id="RHEA:30084"/>
    </physiologicalReaction>
</comment>